<gene>
    <name evidence="7" type="primary">trmH</name>
    <name evidence="9" type="ORF">MC378_04540</name>
</gene>
<keyword evidence="4 7" id="KW-0949">S-adenosyl-L-methionine</keyword>
<keyword evidence="3 7" id="KW-0808">Transferase</keyword>
<dbReference type="InterPro" id="IPR029026">
    <property type="entry name" value="tRNA_m1G_MTases_N"/>
</dbReference>
<dbReference type="HAMAP" id="MF_02060">
    <property type="entry name" value="tRNA_methyltr_TrmH"/>
    <property type="match status" value="1"/>
</dbReference>
<evidence type="ECO:0000313" key="9">
    <source>
        <dbReference type="EMBL" id="MCI2228425.1"/>
    </source>
</evidence>
<dbReference type="InterPro" id="IPR001537">
    <property type="entry name" value="SpoU_MeTrfase"/>
</dbReference>
<dbReference type="AlphaFoldDB" id="A0A9X1VLT2"/>
<comment type="similarity">
    <text evidence="7">Belongs to the class IV-like SAM-binding methyltransferase superfamily. RNA methyltransferase TrmH family.</text>
</comment>
<keyword evidence="5 7" id="KW-0819">tRNA processing</keyword>
<dbReference type="RefSeq" id="WP_242177537.1">
    <property type="nucleotide sequence ID" value="NZ_JAKQYM010000002.1"/>
</dbReference>
<evidence type="ECO:0000256" key="1">
    <source>
        <dbReference type="ARBA" id="ARBA00022555"/>
    </source>
</evidence>
<keyword evidence="10" id="KW-1185">Reference proteome</keyword>
<dbReference type="GO" id="GO:0141100">
    <property type="term" value="F:tRNA (guanine(18)-2'-O)-methyltransferase activity"/>
    <property type="evidence" value="ECO:0007669"/>
    <property type="project" value="UniProtKB-UniRule"/>
</dbReference>
<evidence type="ECO:0000256" key="7">
    <source>
        <dbReference type="HAMAP-Rule" id="MF_02060"/>
    </source>
</evidence>
<keyword evidence="1 7" id="KW-0820">tRNA-binding</keyword>
<dbReference type="PANTHER" id="PTHR43453:SF1">
    <property type="entry name" value="TRNA_RRNA METHYLTRANSFERASE SPOU TYPE DOMAIN-CONTAINING PROTEIN"/>
    <property type="match status" value="1"/>
</dbReference>
<feature type="domain" description="tRNA/rRNA methyltransferase SpoU type" evidence="8">
    <location>
        <begin position="33"/>
        <end position="175"/>
    </location>
</feature>
<comment type="caution">
    <text evidence="9">The sequence shown here is derived from an EMBL/GenBank/DDBJ whole genome shotgun (WGS) entry which is preliminary data.</text>
</comment>
<evidence type="ECO:0000256" key="6">
    <source>
        <dbReference type="ARBA" id="ARBA00022884"/>
    </source>
</evidence>
<accession>A0A9X1VLT2</accession>
<dbReference type="InterPro" id="IPR029028">
    <property type="entry name" value="Alpha/beta_knot_MTases"/>
</dbReference>
<dbReference type="SUPFAM" id="SSF75217">
    <property type="entry name" value="alpha/beta knot"/>
    <property type="match status" value="1"/>
</dbReference>
<evidence type="ECO:0000313" key="10">
    <source>
        <dbReference type="Proteomes" id="UP001139369"/>
    </source>
</evidence>
<feature type="binding site" evidence="7">
    <location>
        <position position="113"/>
    </location>
    <ligand>
        <name>S-adenosyl-L-methionine</name>
        <dbReference type="ChEBI" id="CHEBI:59789"/>
    </ligand>
</feature>
<dbReference type="EC" id="2.1.1.34" evidence="7"/>
<evidence type="ECO:0000256" key="5">
    <source>
        <dbReference type="ARBA" id="ARBA00022694"/>
    </source>
</evidence>
<comment type="function">
    <text evidence="7">Catalyzes the 2'-O methylation of guanosine at position 18 in tRNA.</text>
</comment>
<comment type="catalytic activity">
    <reaction evidence="7">
        <text>guanosine(18) in tRNA + S-adenosyl-L-methionine = 2'-O-methylguanosine(18) in tRNA + S-adenosyl-L-homocysteine + H(+)</text>
        <dbReference type="Rhea" id="RHEA:20077"/>
        <dbReference type="Rhea" id="RHEA-COMP:10190"/>
        <dbReference type="Rhea" id="RHEA-COMP:10192"/>
        <dbReference type="ChEBI" id="CHEBI:15378"/>
        <dbReference type="ChEBI" id="CHEBI:57856"/>
        <dbReference type="ChEBI" id="CHEBI:59789"/>
        <dbReference type="ChEBI" id="CHEBI:74269"/>
        <dbReference type="ChEBI" id="CHEBI:74445"/>
        <dbReference type="EC" id="2.1.1.34"/>
    </reaction>
</comment>
<keyword evidence="2 7" id="KW-0489">Methyltransferase</keyword>
<comment type="caution">
    <text evidence="7">Lacks conserved residue(s) required for the propagation of feature annotation.</text>
</comment>
<dbReference type="InterPro" id="IPR033671">
    <property type="entry name" value="TrmH"/>
</dbReference>
<feature type="binding site" evidence="7">
    <location>
        <position position="156"/>
    </location>
    <ligand>
        <name>S-adenosyl-L-methionine</name>
        <dbReference type="ChEBI" id="CHEBI:59789"/>
    </ligand>
</feature>
<evidence type="ECO:0000256" key="3">
    <source>
        <dbReference type="ARBA" id="ARBA00022679"/>
    </source>
</evidence>
<dbReference type="GO" id="GO:0002938">
    <property type="term" value="P:tRNA guanine ribose methylation"/>
    <property type="evidence" value="ECO:0007669"/>
    <property type="project" value="UniProtKB-UniRule"/>
</dbReference>
<dbReference type="Gene3D" id="3.40.1280.10">
    <property type="match status" value="1"/>
</dbReference>
<evidence type="ECO:0000259" key="8">
    <source>
        <dbReference type="Pfam" id="PF00588"/>
    </source>
</evidence>
<proteinExistence type="inferred from homology"/>
<sequence>MIDKELLEYFEKYLTDKRKSLFKRVLEDRTRHFTVVLEDIFQAHNASAVVRTCDIFGVQDVHAIENKYTNKVSRHVAKGSQKWLNQYRYRADGDNTKMCLDHLKLKGYQIIATTPHNDSCLLQDFDITKKTAFVFGVEKEGVSDYVKEQADGFLKIPMVGFTESLNISVAAAIILQDVTTKLRSSQVNWQLSNEEKEILYFDWVKKTIKNVDKIEEHYLKNRNLK</sequence>
<dbReference type="CDD" id="cd18092">
    <property type="entry name" value="SpoU-like_TrmH"/>
    <property type="match status" value="1"/>
</dbReference>
<keyword evidence="6 7" id="KW-0694">RNA-binding</keyword>
<evidence type="ECO:0000256" key="4">
    <source>
        <dbReference type="ARBA" id="ARBA00022691"/>
    </source>
</evidence>
<organism evidence="9 10">
    <name type="scientific">Polaribacter marinus</name>
    <dbReference type="NCBI Taxonomy" id="2916838"/>
    <lineage>
        <taxon>Bacteria</taxon>
        <taxon>Pseudomonadati</taxon>
        <taxon>Bacteroidota</taxon>
        <taxon>Flavobacteriia</taxon>
        <taxon>Flavobacteriales</taxon>
        <taxon>Flavobacteriaceae</taxon>
    </lineage>
</organism>
<dbReference type="Proteomes" id="UP001139369">
    <property type="component" value="Unassembled WGS sequence"/>
</dbReference>
<dbReference type="Pfam" id="PF00588">
    <property type="entry name" value="SpoU_methylase"/>
    <property type="match status" value="1"/>
</dbReference>
<name>A0A9X1VLT2_9FLAO</name>
<dbReference type="GO" id="GO:0000049">
    <property type="term" value="F:tRNA binding"/>
    <property type="evidence" value="ECO:0007669"/>
    <property type="project" value="UniProtKB-UniRule"/>
</dbReference>
<dbReference type="PANTHER" id="PTHR43453">
    <property type="entry name" value="RRNA METHYLASE-LIKE"/>
    <property type="match status" value="1"/>
</dbReference>
<feature type="binding site" evidence="7">
    <location>
        <position position="165"/>
    </location>
    <ligand>
        <name>S-adenosyl-L-methionine</name>
        <dbReference type="ChEBI" id="CHEBI:59789"/>
    </ligand>
</feature>
<reference evidence="9" key="1">
    <citation type="submission" date="2022-02" db="EMBL/GenBank/DDBJ databases">
        <title>Polaribacter sp. MSW13, isolated from seawater.</title>
        <authorList>
            <person name="Kristyanto S."/>
            <person name="Jung J."/>
            <person name="Jeon C.O."/>
        </authorList>
    </citation>
    <scope>NUCLEOTIDE SEQUENCE</scope>
    <source>
        <strain evidence="9">MSW13</strain>
    </source>
</reference>
<dbReference type="EMBL" id="JAKQYM010000002">
    <property type="protein sequence ID" value="MCI2228425.1"/>
    <property type="molecule type" value="Genomic_DNA"/>
</dbReference>
<protein>
    <recommendedName>
        <fullName evidence="7">tRNA (guanosine(18)-2'-O)-methyltransferase</fullName>
        <ecNumber evidence="7">2.1.1.34</ecNumber>
    </recommendedName>
    <alternativeName>
        <fullName evidence="7">tRNA [Gm18] methyltransferase</fullName>
    </alternativeName>
</protein>
<evidence type="ECO:0000256" key="2">
    <source>
        <dbReference type="ARBA" id="ARBA00022603"/>
    </source>
</evidence>